<evidence type="ECO:0000259" key="3">
    <source>
        <dbReference type="PROSITE" id="PS51707"/>
    </source>
</evidence>
<dbReference type="GO" id="GO:0016301">
    <property type="term" value="F:kinase activity"/>
    <property type="evidence" value="ECO:0007669"/>
    <property type="project" value="InterPro"/>
</dbReference>
<dbReference type="Gene3D" id="2.40.320.10">
    <property type="entry name" value="Hypothetical Protein Pfu-838710-001"/>
    <property type="match status" value="1"/>
</dbReference>
<keyword evidence="2" id="KW-0472">Membrane</keyword>
<sequence>MTKQRIHLLWARMDALMRVWMRCNMGELEPAMASAAWVEVVGRVWLGFSVDAALTCDPRLTDYETLLENIYGLKEGRSVKVPIYDFKSSCRTGYRTVDVPNSRIVIIEGIYALSERLRPLLDLRVSVTGGVHFDLVKRVLRDIQRAGQEPEEIIHQISETVYPMYKAFIEPDLQTAHIKIINKFNPLSGFQNPTYILKSPRNLSVDQVKAVFSKEHTETMEETYDIYLLPPGEDPDICQSYLRMRNRDGKYSLMFEEWVTDSPFIISPRITFEVSVRLLGGLMALGYSIAAILKRCSHVFSDDRVTIKLDRLEQLNRHYIQVQGRDRMFVKFVADQLGLEGSYIPRTYIEQIQFEKLVKDVMALPDDLKTKLSIDEDLVSSPKEMLSRASADRIAMRNQRLKSGLSPSDTTQGDKAIAKLTRSLTVGNSRYDLPGPETPSLSQGVITQLSEQISTLNERVEELTSRIVELNSKFVVQESSMDCPTISLPVEGCNGSARSSLFVSNLGNGSMMPKSSSSNQLFKEPAVMEEILSIARSQNQMVHYLDNLSSLLHQSMANLTPQERNNNNSRWINIDHLGNPMFLVLFGGIGFLFLRGFYRN</sequence>
<name>A0A835PG72_VANPL</name>
<proteinExistence type="predicted"/>
<comment type="caution">
    <text evidence="4">The sequence shown here is derived from an EMBL/GenBank/DDBJ whole genome shotgun (WGS) entry which is preliminary data.</text>
</comment>
<reference evidence="4 5" key="1">
    <citation type="journal article" date="2020" name="Nat. Food">
        <title>A phased Vanilla planifolia genome enables genetic improvement of flavour and production.</title>
        <authorList>
            <person name="Hasing T."/>
            <person name="Tang H."/>
            <person name="Brym M."/>
            <person name="Khazi F."/>
            <person name="Huang T."/>
            <person name="Chambers A.H."/>
        </authorList>
    </citation>
    <scope>NUCLEOTIDE SEQUENCE [LARGE SCALE GENOMIC DNA]</scope>
    <source>
        <tissue evidence="4">Leaf</tissue>
    </source>
</reference>
<dbReference type="GO" id="GO:0005524">
    <property type="term" value="F:ATP binding"/>
    <property type="evidence" value="ECO:0007669"/>
    <property type="project" value="InterPro"/>
</dbReference>
<dbReference type="SUPFAM" id="SSF55154">
    <property type="entry name" value="CYTH-like phosphatases"/>
    <property type="match status" value="1"/>
</dbReference>
<dbReference type="InterPro" id="IPR027417">
    <property type="entry name" value="P-loop_NTPase"/>
</dbReference>
<keyword evidence="2" id="KW-0812">Transmembrane</keyword>
<dbReference type="PROSITE" id="PS51707">
    <property type="entry name" value="CYTH"/>
    <property type="match status" value="1"/>
</dbReference>
<dbReference type="EMBL" id="JADCNM010000054">
    <property type="protein sequence ID" value="KAG0451561.1"/>
    <property type="molecule type" value="Genomic_DNA"/>
</dbReference>
<evidence type="ECO:0000313" key="4">
    <source>
        <dbReference type="EMBL" id="KAG0451561.1"/>
    </source>
</evidence>
<dbReference type="Gene3D" id="3.40.50.300">
    <property type="entry name" value="P-loop containing nucleotide triphosphate hydrolases"/>
    <property type="match status" value="1"/>
</dbReference>
<organism evidence="4 5">
    <name type="scientific">Vanilla planifolia</name>
    <name type="common">Vanilla</name>
    <dbReference type="NCBI Taxonomy" id="51239"/>
    <lineage>
        <taxon>Eukaryota</taxon>
        <taxon>Viridiplantae</taxon>
        <taxon>Streptophyta</taxon>
        <taxon>Embryophyta</taxon>
        <taxon>Tracheophyta</taxon>
        <taxon>Spermatophyta</taxon>
        <taxon>Magnoliopsida</taxon>
        <taxon>Liliopsida</taxon>
        <taxon>Asparagales</taxon>
        <taxon>Orchidaceae</taxon>
        <taxon>Vanilloideae</taxon>
        <taxon>Vanilleae</taxon>
        <taxon>Vanilla</taxon>
    </lineage>
</organism>
<dbReference type="OrthoDB" id="10257085at2759"/>
<keyword evidence="2" id="KW-1133">Transmembrane helix</keyword>
<dbReference type="AlphaFoldDB" id="A0A835PG72"/>
<dbReference type="Proteomes" id="UP000639772">
    <property type="component" value="Unassembled WGS sequence"/>
</dbReference>
<dbReference type="PANTHER" id="PTHR10285">
    <property type="entry name" value="URIDINE KINASE"/>
    <property type="match status" value="1"/>
</dbReference>
<feature type="domain" description="CYTH" evidence="3">
    <location>
        <begin position="192"/>
        <end position="354"/>
    </location>
</feature>
<feature type="coiled-coil region" evidence="1">
    <location>
        <begin position="446"/>
        <end position="473"/>
    </location>
</feature>
<dbReference type="Pfam" id="PF00485">
    <property type="entry name" value="PRK"/>
    <property type="match status" value="1"/>
</dbReference>
<dbReference type="InterPro" id="IPR006083">
    <property type="entry name" value="PRK/URK"/>
</dbReference>
<dbReference type="Pfam" id="PF01928">
    <property type="entry name" value="CYTH"/>
    <property type="match status" value="1"/>
</dbReference>
<evidence type="ECO:0000313" key="5">
    <source>
        <dbReference type="Proteomes" id="UP000639772"/>
    </source>
</evidence>
<gene>
    <name evidence="4" type="ORF">HPP92_026172</name>
</gene>
<keyword evidence="1" id="KW-0175">Coiled coil</keyword>
<accession>A0A835PG72</accession>
<evidence type="ECO:0000256" key="1">
    <source>
        <dbReference type="SAM" id="Coils"/>
    </source>
</evidence>
<evidence type="ECO:0000256" key="2">
    <source>
        <dbReference type="SAM" id="Phobius"/>
    </source>
</evidence>
<dbReference type="InterPro" id="IPR023577">
    <property type="entry name" value="CYTH_domain"/>
</dbReference>
<feature type="transmembrane region" description="Helical" evidence="2">
    <location>
        <begin position="577"/>
        <end position="598"/>
    </location>
</feature>
<dbReference type="CDD" id="cd02028">
    <property type="entry name" value="UMPK_like"/>
    <property type="match status" value="1"/>
</dbReference>
<dbReference type="SUPFAM" id="SSF52540">
    <property type="entry name" value="P-loop containing nucleoside triphosphate hydrolases"/>
    <property type="match status" value="1"/>
</dbReference>
<protein>
    <recommendedName>
        <fullName evidence="3">CYTH domain-containing protein</fullName>
    </recommendedName>
</protein>
<dbReference type="GO" id="GO:0016462">
    <property type="term" value="F:pyrophosphatase activity"/>
    <property type="evidence" value="ECO:0007669"/>
    <property type="project" value="UniProtKB-ARBA"/>
</dbReference>
<dbReference type="InterPro" id="IPR033469">
    <property type="entry name" value="CYTH-like_dom_sf"/>
</dbReference>